<evidence type="ECO:0000259" key="3">
    <source>
        <dbReference type="Pfam" id="PF00561"/>
    </source>
</evidence>
<organism evidence="4 5">
    <name type="scientific">Rhodofomes roseus</name>
    <dbReference type="NCBI Taxonomy" id="34475"/>
    <lineage>
        <taxon>Eukaryota</taxon>
        <taxon>Fungi</taxon>
        <taxon>Dikarya</taxon>
        <taxon>Basidiomycota</taxon>
        <taxon>Agaricomycotina</taxon>
        <taxon>Agaricomycetes</taxon>
        <taxon>Polyporales</taxon>
        <taxon>Rhodofomes</taxon>
    </lineage>
</organism>
<dbReference type="Proteomes" id="UP000814176">
    <property type="component" value="Unassembled WGS sequence"/>
</dbReference>
<dbReference type="SUPFAM" id="SSF53474">
    <property type="entry name" value="alpha/beta-Hydrolases"/>
    <property type="match status" value="1"/>
</dbReference>
<feature type="signal peptide" evidence="2">
    <location>
        <begin position="1"/>
        <end position="21"/>
    </location>
</feature>
<evidence type="ECO:0000313" key="4">
    <source>
        <dbReference type="EMBL" id="KAH9834025.1"/>
    </source>
</evidence>
<comment type="caution">
    <text evidence="4">The sequence shown here is derived from an EMBL/GenBank/DDBJ whole genome shotgun (WGS) entry which is preliminary data.</text>
</comment>
<sequence>MLSSILLALVVVGLGVGVVLSLGRNADYYRPVLYFAKVTEDIEVLQSSGSAETKVETLGSLIEHRCPSLSRHFKPIWWLFSGHLQTAYSVVGDFSKVDTVEYERTLLRTLDGGTLGLDFTPPENVRQLPDNTPIIVVLHGLTGDDALLDGSRERSSDFMLGYVSNEALASGSHESYVRAVLSPACMPASGGGLGYRAVVVNFRGCAGVPVTSTQLYSAGHTEDIRAAMYFIRKRYPEALLLGLGFSLGASVLTHYVAEEGEDCRLAAACVLACPWDLVKNSEALEGNWFHRHVYSKALGANLQAIVKQHAAGLTTLPSHPVAQAVAPTLALRSPALKTFDETFTRIAGGSSPPFPFPSARAYYIWASSHTVLPRVRVPFLAIAAEDDPIVQVLPVHAGRNGCVAFAVTKKGGHLGWFERGANGTIGRWFTRPVLEWLKAVGSDMVVRERSGKPLKEVDGFLMEVGRDNVGCKQVEGGGRVIGTEGEEGLLAAHEGNLPSSSGLFDDLRAVV</sequence>
<keyword evidence="2" id="KW-0732">Signal</keyword>
<evidence type="ECO:0000256" key="2">
    <source>
        <dbReference type="SAM" id="SignalP"/>
    </source>
</evidence>
<feature type="domain" description="AB hydrolase-1" evidence="3">
    <location>
        <begin position="133"/>
        <end position="417"/>
    </location>
</feature>
<reference evidence="4 5" key="1">
    <citation type="journal article" date="2021" name="Environ. Microbiol.">
        <title>Gene family expansions and transcriptome signatures uncover fungal adaptations to wood decay.</title>
        <authorList>
            <person name="Hage H."/>
            <person name="Miyauchi S."/>
            <person name="Viragh M."/>
            <person name="Drula E."/>
            <person name="Min B."/>
            <person name="Chaduli D."/>
            <person name="Navarro D."/>
            <person name="Favel A."/>
            <person name="Norest M."/>
            <person name="Lesage-Meessen L."/>
            <person name="Balint B."/>
            <person name="Merenyi Z."/>
            <person name="de Eugenio L."/>
            <person name="Morin E."/>
            <person name="Martinez A.T."/>
            <person name="Baldrian P."/>
            <person name="Stursova M."/>
            <person name="Martinez M.J."/>
            <person name="Novotny C."/>
            <person name="Magnuson J.K."/>
            <person name="Spatafora J.W."/>
            <person name="Maurice S."/>
            <person name="Pangilinan J."/>
            <person name="Andreopoulos W."/>
            <person name="LaButti K."/>
            <person name="Hundley H."/>
            <person name="Na H."/>
            <person name="Kuo A."/>
            <person name="Barry K."/>
            <person name="Lipzen A."/>
            <person name="Henrissat B."/>
            <person name="Riley R."/>
            <person name="Ahrendt S."/>
            <person name="Nagy L.G."/>
            <person name="Grigoriev I.V."/>
            <person name="Martin F."/>
            <person name="Rosso M.N."/>
        </authorList>
    </citation>
    <scope>NUCLEOTIDE SEQUENCE [LARGE SCALE GENOMIC DNA]</scope>
    <source>
        <strain evidence="4 5">CIRM-BRFM 1785</strain>
    </source>
</reference>
<name>A0ABQ8K9K1_9APHY</name>
<dbReference type="GeneID" id="72007439"/>
<evidence type="ECO:0000256" key="1">
    <source>
        <dbReference type="ARBA" id="ARBA00010884"/>
    </source>
</evidence>
<dbReference type="Pfam" id="PF00561">
    <property type="entry name" value="Abhydrolase_1"/>
    <property type="match status" value="1"/>
</dbReference>
<protein>
    <submittedName>
        <fullName evidence="4">AB-hydrolase YheT</fullName>
    </submittedName>
</protein>
<accession>A0ABQ8K9K1</accession>
<dbReference type="InterPro" id="IPR000073">
    <property type="entry name" value="AB_hydrolase_1"/>
</dbReference>
<gene>
    <name evidence="4" type="ORF">C8Q71DRAFT_849470</name>
</gene>
<dbReference type="PANTHER" id="PTHR10794:SF63">
    <property type="entry name" value="ALPHA_BETA HYDROLASE 1, ISOFORM A"/>
    <property type="match status" value="1"/>
</dbReference>
<keyword evidence="5" id="KW-1185">Reference proteome</keyword>
<dbReference type="PANTHER" id="PTHR10794">
    <property type="entry name" value="ABHYDROLASE DOMAIN-CONTAINING PROTEIN"/>
    <property type="match status" value="1"/>
</dbReference>
<feature type="chain" id="PRO_5046300547" evidence="2">
    <location>
        <begin position="22"/>
        <end position="511"/>
    </location>
</feature>
<evidence type="ECO:0000313" key="5">
    <source>
        <dbReference type="Proteomes" id="UP000814176"/>
    </source>
</evidence>
<dbReference type="InterPro" id="IPR050960">
    <property type="entry name" value="AB_hydrolase_4_sf"/>
</dbReference>
<dbReference type="RefSeq" id="XP_047776681.1">
    <property type="nucleotide sequence ID" value="XM_047926707.1"/>
</dbReference>
<dbReference type="Gene3D" id="3.40.50.1820">
    <property type="entry name" value="alpha/beta hydrolase"/>
    <property type="match status" value="1"/>
</dbReference>
<comment type="similarity">
    <text evidence="1">Belongs to the AB hydrolase superfamily. AB hydrolase 4 family.</text>
</comment>
<proteinExistence type="inferred from homology"/>
<dbReference type="InterPro" id="IPR029058">
    <property type="entry name" value="AB_hydrolase_fold"/>
</dbReference>
<dbReference type="EMBL" id="JADCUA010000016">
    <property type="protein sequence ID" value="KAH9834025.1"/>
    <property type="molecule type" value="Genomic_DNA"/>
</dbReference>